<keyword evidence="2" id="KW-1185">Reference proteome</keyword>
<proteinExistence type="predicted"/>
<sequence>MTGIIIASLNRDAKHYTAIECHSFMSSKYVYTDKNIKQG</sequence>
<dbReference type="Proteomes" id="UP000011134">
    <property type="component" value="Unassembled WGS sequence"/>
</dbReference>
<dbReference type="PATRIC" id="fig|1056511.3.peg.4212"/>
<dbReference type="AlphaFoldDB" id="L8J6M1"/>
<evidence type="ECO:0000313" key="2">
    <source>
        <dbReference type="Proteomes" id="UP000011134"/>
    </source>
</evidence>
<accession>L8J6M1</accession>
<name>L8J6M1_9GAMM</name>
<organism evidence="1 2">
    <name type="scientific">Photobacterium marinum</name>
    <dbReference type="NCBI Taxonomy" id="1056511"/>
    <lineage>
        <taxon>Bacteria</taxon>
        <taxon>Pseudomonadati</taxon>
        <taxon>Pseudomonadota</taxon>
        <taxon>Gammaproteobacteria</taxon>
        <taxon>Vibrionales</taxon>
        <taxon>Vibrionaceae</taxon>
        <taxon>Photobacterium</taxon>
    </lineage>
</organism>
<comment type="caution">
    <text evidence="1">The sequence shown here is derived from an EMBL/GenBank/DDBJ whole genome shotgun (WGS) entry which is preliminary data.</text>
</comment>
<dbReference type="EMBL" id="AMZO01000035">
    <property type="protein sequence ID" value="ELR63828.1"/>
    <property type="molecule type" value="Genomic_DNA"/>
</dbReference>
<reference evidence="1 2" key="1">
    <citation type="submission" date="2012-12" db="EMBL/GenBank/DDBJ databases">
        <title>Genome Assembly of Photobacterium sp. AK15.</title>
        <authorList>
            <person name="Khatri I."/>
            <person name="Vaidya B."/>
            <person name="Srinivas T.N.R."/>
            <person name="Subramanian S."/>
            <person name="Pinnaka A."/>
        </authorList>
    </citation>
    <scope>NUCLEOTIDE SEQUENCE [LARGE SCALE GENOMIC DNA]</scope>
    <source>
        <strain evidence="1 2">AK15</strain>
    </source>
</reference>
<gene>
    <name evidence="1" type="ORF">C942_03287</name>
</gene>
<evidence type="ECO:0000313" key="1">
    <source>
        <dbReference type="EMBL" id="ELR63828.1"/>
    </source>
</evidence>
<protein>
    <submittedName>
        <fullName evidence="1">Uncharacterized protein</fullName>
    </submittedName>
</protein>